<dbReference type="CDD" id="cd09071">
    <property type="entry name" value="FAR_C"/>
    <property type="match status" value="1"/>
</dbReference>
<dbReference type="InterPro" id="IPR036291">
    <property type="entry name" value="NAD(P)-bd_dom_sf"/>
</dbReference>
<evidence type="ECO:0000256" key="7">
    <source>
        <dbReference type="ARBA" id="ARBA00023098"/>
    </source>
</evidence>
<dbReference type="GO" id="GO:0005777">
    <property type="term" value="C:peroxisome"/>
    <property type="evidence" value="ECO:0007669"/>
    <property type="project" value="TreeGrafter"/>
</dbReference>
<name>A0AAV8VTU6_9CUCU</name>
<dbReference type="SUPFAM" id="SSF51735">
    <property type="entry name" value="NAD(P)-binding Rossmann-fold domains"/>
    <property type="match status" value="1"/>
</dbReference>
<dbReference type="InterPro" id="IPR033640">
    <property type="entry name" value="FAR_C"/>
</dbReference>
<keyword evidence="10" id="KW-0560">Oxidoreductase</keyword>
<evidence type="ECO:0000256" key="10">
    <source>
        <dbReference type="RuleBase" id="RU363097"/>
    </source>
</evidence>
<dbReference type="FunFam" id="3.40.50.720:FF:000143">
    <property type="entry name" value="Fatty acyl-CoA reductase"/>
    <property type="match status" value="1"/>
</dbReference>
<organism evidence="13 14">
    <name type="scientific">Exocentrus adspersus</name>
    <dbReference type="NCBI Taxonomy" id="1586481"/>
    <lineage>
        <taxon>Eukaryota</taxon>
        <taxon>Metazoa</taxon>
        <taxon>Ecdysozoa</taxon>
        <taxon>Arthropoda</taxon>
        <taxon>Hexapoda</taxon>
        <taxon>Insecta</taxon>
        <taxon>Pterygota</taxon>
        <taxon>Neoptera</taxon>
        <taxon>Endopterygota</taxon>
        <taxon>Coleoptera</taxon>
        <taxon>Polyphaga</taxon>
        <taxon>Cucujiformia</taxon>
        <taxon>Chrysomeloidea</taxon>
        <taxon>Cerambycidae</taxon>
        <taxon>Lamiinae</taxon>
        <taxon>Acanthocinini</taxon>
        <taxon>Exocentrus</taxon>
    </lineage>
</organism>
<dbReference type="EMBL" id="JANEYG010000034">
    <property type="protein sequence ID" value="KAJ8917331.1"/>
    <property type="molecule type" value="Genomic_DNA"/>
</dbReference>
<dbReference type="PANTHER" id="PTHR11011">
    <property type="entry name" value="MALE STERILITY PROTEIN 2-RELATED"/>
    <property type="match status" value="1"/>
</dbReference>
<evidence type="ECO:0000256" key="6">
    <source>
        <dbReference type="ARBA" id="ARBA00022989"/>
    </source>
</evidence>
<dbReference type="GO" id="GO:0080019">
    <property type="term" value="F:alcohol-forming very long-chain fatty acyl-CoA reductase activity"/>
    <property type="evidence" value="ECO:0007669"/>
    <property type="project" value="InterPro"/>
</dbReference>
<dbReference type="AlphaFoldDB" id="A0AAV8VTU6"/>
<evidence type="ECO:0000256" key="4">
    <source>
        <dbReference type="ARBA" id="ARBA00022692"/>
    </source>
</evidence>
<comment type="catalytic activity">
    <reaction evidence="9 10">
        <text>a long-chain fatty acyl-CoA + 2 NADPH + 2 H(+) = a long-chain primary fatty alcohol + 2 NADP(+) + CoA</text>
        <dbReference type="Rhea" id="RHEA:52716"/>
        <dbReference type="ChEBI" id="CHEBI:15378"/>
        <dbReference type="ChEBI" id="CHEBI:57287"/>
        <dbReference type="ChEBI" id="CHEBI:57783"/>
        <dbReference type="ChEBI" id="CHEBI:58349"/>
        <dbReference type="ChEBI" id="CHEBI:77396"/>
        <dbReference type="ChEBI" id="CHEBI:83139"/>
        <dbReference type="EC" id="1.2.1.84"/>
    </reaction>
</comment>
<dbReference type="Pfam" id="PF03015">
    <property type="entry name" value="Sterile"/>
    <property type="match status" value="1"/>
</dbReference>
<comment type="subcellular location">
    <subcellularLocation>
        <location evidence="1">Membrane</location>
        <topology evidence="1">Multi-pass membrane protein</topology>
    </subcellularLocation>
</comment>
<dbReference type="Proteomes" id="UP001159042">
    <property type="component" value="Unassembled WGS sequence"/>
</dbReference>
<evidence type="ECO:0000256" key="2">
    <source>
        <dbReference type="ARBA" id="ARBA00005928"/>
    </source>
</evidence>
<accession>A0AAV8VTU6</accession>
<dbReference type="PANTHER" id="PTHR11011:SF107">
    <property type="entry name" value="FATTY ACYL-COA REDUCTASE"/>
    <property type="match status" value="1"/>
</dbReference>
<dbReference type="GO" id="GO:0035336">
    <property type="term" value="P:long-chain fatty-acyl-CoA metabolic process"/>
    <property type="evidence" value="ECO:0007669"/>
    <property type="project" value="TreeGrafter"/>
</dbReference>
<protein>
    <recommendedName>
        <fullName evidence="10">Fatty acyl-CoA reductase</fullName>
        <ecNumber evidence="10">1.2.1.84</ecNumber>
    </recommendedName>
</protein>
<dbReference type="GO" id="GO:0102965">
    <property type="term" value="F:alcohol-forming long-chain fatty acyl-CoA reductase activity"/>
    <property type="evidence" value="ECO:0007669"/>
    <property type="project" value="UniProtKB-EC"/>
</dbReference>
<comment type="similarity">
    <text evidence="2 10">Belongs to the fatty acyl-CoA reductase family.</text>
</comment>
<evidence type="ECO:0000256" key="3">
    <source>
        <dbReference type="ARBA" id="ARBA00022516"/>
    </source>
</evidence>
<keyword evidence="3 10" id="KW-0444">Lipid biosynthesis</keyword>
<dbReference type="Pfam" id="PF07993">
    <property type="entry name" value="NAD_binding_4"/>
    <property type="match status" value="1"/>
</dbReference>
<dbReference type="EC" id="1.2.1.84" evidence="10"/>
<keyword evidence="7 10" id="KW-0443">Lipid metabolism</keyword>
<dbReference type="InterPro" id="IPR013120">
    <property type="entry name" value="FAR_NAD-bd"/>
</dbReference>
<dbReference type="GO" id="GO:0016020">
    <property type="term" value="C:membrane"/>
    <property type="evidence" value="ECO:0007669"/>
    <property type="project" value="UniProtKB-SubCell"/>
</dbReference>
<evidence type="ECO:0000256" key="5">
    <source>
        <dbReference type="ARBA" id="ARBA00022857"/>
    </source>
</evidence>
<dbReference type="InterPro" id="IPR026055">
    <property type="entry name" value="FAR"/>
</dbReference>
<keyword evidence="14" id="KW-1185">Reference proteome</keyword>
<evidence type="ECO:0000256" key="8">
    <source>
        <dbReference type="ARBA" id="ARBA00023136"/>
    </source>
</evidence>
<proteinExistence type="inferred from homology"/>
<evidence type="ECO:0000259" key="11">
    <source>
        <dbReference type="Pfam" id="PF03015"/>
    </source>
</evidence>
<keyword evidence="8" id="KW-0472">Membrane</keyword>
<evidence type="ECO:0000256" key="9">
    <source>
        <dbReference type="ARBA" id="ARBA00052530"/>
    </source>
</evidence>
<sequence>CFHPPVSGYAVTVRCFVDCCYRADFDPSAQCRVNGSVIAEGLDIQYEMGVPTQHSLFEAKSYPQTTDFCASTNNYPLNDAAMNNVSEFYENSKIFITGATGFLGKALVEKLLRSCDGLDSIYLLMRPKRGMAVEQRLKELFKNPVFNRIREKDPDAFDKVKAISGDVSLPNLGISESDKAFMVGNINVVFHSAATVKFNEDLKNAVILNTLGTKRVLQLCKEMKHLKSFVHVSTAYSNSDKDVVEETVYKPPCDPEAIIHCIDILPEEAIEVLTQKMLGKHPNTYTFTKAMAEHIVLENSEVVPSAIVRPSIITSAWKEPYPGWVDNISGITGIFMECGRGTIKTIICDERCRIDIIPVDVVVNTLITAAWHTVANRSNTMRVYNCTSGCANPITWKEFSVLTHKYSLEYPSKYVTWYPGFTYRTNRTVHALYATLYHTIPSALLDLYLYCTRQQPMMLKFSRKINSALDTGSFFSTHQWDFKASTMDELVGAVNRAEDGEKFDVDLRETNGFSWDCYVKDFMIGVRRFVLKDDLSSLERAKVKLNRLYWFQKIFQIISMYTILKVATTYLR</sequence>
<keyword evidence="5 10" id="KW-0521">NADP</keyword>
<evidence type="ECO:0000259" key="12">
    <source>
        <dbReference type="Pfam" id="PF07993"/>
    </source>
</evidence>
<feature type="non-terminal residue" evidence="13">
    <location>
        <position position="1"/>
    </location>
</feature>
<evidence type="ECO:0000256" key="1">
    <source>
        <dbReference type="ARBA" id="ARBA00004141"/>
    </source>
</evidence>
<evidence type="ECO:0000313" key="14">
    <source>
        <dbReference type="Proteomes" id="UP001159042"/>
    </source>
</evidence>
<comment type="caution">
    <text evidence="13">The sequence shown here is derived from an EMBL/GenBank/DDBJ whole genome shotgun (WGS) entry which is preliminary data.</text>
</comment>
<feature type="domain" description="Fatty acyl-CoA reductase C-terminal" evidence="11">
    <location>
        <begin position="437"/>
        <end position="533"/>
    </location>
</feature>
<dbReference type="CDD" id="cd05236">
    <property type="entry name" value="FAR-N_SDR_e"/>
    <property type="match status" value="1"/>
</dbReference>
<evidence type="ECO:0000313" key="13">
    <source>
        <dbReference type="EMBL" id="KAJ8917331.1"/>
    </source>
</evidence>
<keyword evidence="4" id="KW-0812">Transmembrane</keyword>
<reference evidence="13 14" key="1">
    <citation type="journal article" date="2023" name="Insect Mol. Biol.">
        <title>Genome sequencing provides insights into the evolution of gene families encoding plant cell wall-degrading enzymes in longhorned beetles.</title>
        <authorList>
            <person name="Shin N.R."/>
            <person name="Okamura Y."/>
            <person name="Kirsch R."/>
            <person name="Pauchet Y."/>
        </authorList>
    </citation>
    <scope>NUCLEOTIDE SEQUENCE [LARGE SCALE GENOMIC DNA]</scope>
    <source>
        <strain evidence="13">EAD_L_NR</strain>
    </source>
</reference>
<feature type="domain" description="Thioester reductase (TE)" evidence="12">
    <location>
        <begin position="96"/>
        <end position="365"/>
    </location>
</feature>
<keyword evidence="6" id="KW-1133">Transmembrane helix</keyword>
<dbReference type="Gene3D" id="3.40.50.720">
    <property type="entry name" value="NAD(P)-binding Rossmann-like Domain"/>
    <property type="match status" value="1"/>
</dbReference>
<gene>
    <name evidence="13" type="ORF">NQ315_002353</name>
</gene>
<comment type="function">
    <text evidence="10">Catalyzes the reduction of fatty acyl-CoA to fatty alcohols.</text>
</comment>